<dbReference type="GO" id="GO:0005769">
    <property type="term" value="C:early endosome"/>
    <property type="evidence" value="ECO:0007669"/>
    <property type="project" value="UniProtKB-SubCell"/>
</dbReference>
<dbReference type="KEGG" id="bbel:109485451"/>
<evidence type="ECO:0000256" key="7">
    <source>
        <dbReference type="ARBA" id="ARBA00039189"/>
    </source>
</evidence>
<sequence>MSTAKPCCLVICSAAIDGVSTQPFIQAVTLLNSAFTLQLATPNGKAIEFVQQDDSSRRWLNDFRSKSVAVPTRLDNIDVSRYAAVLIPPAPGALYDLAKDADVAAVLNQAVAERKPICAVGLGVAGLCGAMKDDGLTWTFSSYSLSGPSVLSLARSPSFANLPLIIEDFIKDNGAVYSASKADHVHVVVDQNLITGQNEESTVVAVQNLILLCNARQGKQVPS</sequence>
<dbReference type="AlphaFoldDB" id="A0A6P4ZTW7"/>
<dbReference type="GO" id="GO:0019172">
    <property type="term" value="F:glyoxalase III activity"/>
    <property type="evidence" value="ECO:0007669"/>
    <property type="project" value="TreeGrafter"/>
</dbReference>
<comment type="similarity">
    <text evidence="3">Belongs to the peptidase C56 family.</text>
</comment>
<keyword evidence="6" id="KW-0967">Endosome</keyword>
<dbReference type="GeneID" id="109485451"/>
<comment type="function">
    <text evidence="10">Component of the FERRY complex (Five-subunit Endosomal Rab5 and RNA/ribosome intermediary). The FERRY complex directly interacts with mRNAs and RAB5A, and functions as a RAB5A effector involved in the localization and the distribution of specific mRNAs most likely by mediating their endosomal transport. The complex recruits mRNAs and ribosomes to early endosomes through direct mRNA-interaction.</text>
</comment>
<dbReference type="SUPFAM" id="SSF52317">
    <property type="entry name" value="Class I glutamine amidotransferase-like"/>
    <property type="match status" value="1"/>
</dbReference>
<evidence type="ECO:0000313" key="12">
    <source>
        <dbReference type="RefSeq" id="XP_019644615.1"/>
    </source>
</evidence>
<dbReference type="OrthoDB" id="543156at2759"/>
<dbReference type="RefSeq" id="XP_019644615.1">
    <property type="nucleotide sequence ID" value="XM_019789056.1"/>
</dbReference>
<evidence type="ECO:0000313" key="11">
    <source>
        <dbReference type="Proteomes" id="UP000515135"/>
    </source>
</evidence>
<dbReference type="InterPro" id="IPR029062">
    <property type="entry name" value="Class_I_gatase-like"/>
</dbReference>
<keyword evidence="4" id="KW-0964">Secreted</keyword>
<dbReference type="PANTHER" id="PTHR48094:SF18">
    <property type="entry name" value="GLUTAMINE AMIDOTRANSFERASE-LIKE CLASS 1 DOMAIN-CONTAINING PROTEIN 1"/>
    <property type="match status" value="1"/>
</dbReference>
<name>A0A6P4ZTW7_BRABE</name>
<dbReference type="GO" id="GO:0005576">
    <property type="term" value="C:extracellular region"/>
    <property type="evidence" value="ECO:0007669"/>
    <property type="project" value="UniProtKB-SubCell"/>
</dbReference>
<evidence type="ECO:0000256" key="9">
    <source>
        <dbReference type="ARBA" id="ARBA00044823"/>
    </source>
</evidence>
<dbReference type="Proteomes" id="UP000515135">
    <property type="component" value="Unplaced"/>
</dbReference>
<dbReference type="InterPro" id="IPR050325">
    <property type="entry name" value="Prot/Nucl_acid_deglycase"/>
</dbReference>
<proteinExistence type="inferred from homology"/>
<keyword evidence="11" id="KW-1185">Reference proteome</keyword>
<evidence type="ECO:0000256" key="5">
    <source>
        <dbReference type="ARBA" id="ARBA00022729"/>
    </source>
</evidence>
<gene>
    <name evidence="12" type="primary">LOC109485451</name>
</gene>
<dbReference type="Gene3D" id="3.40.50.880">
    <property type="match status" value="1"/>
</dbReference>
<evidence type="ECO:0000256" key="4">
    <source>
        <dbReference type="ARBA" id="ARBA00022525"/>
    </source>
</evidence>
<comment type="subcellular location">
    <subcellularLocation>
        <location evidence="1">Early endosome</location>
    </subcellularLocation>
    <subcellularLocation>
        <location evidence="2">Secreted</location>
    </subcellularLocation>
</comment>
<protein>
    <recommendedName>
        <fullName evidence="7">Glutamine amidotransferase-like class 1 domain-containing protein 1</fullName>
    </recommendedName>
    <alternativeName>
        <fullName evidence="9">Ferry endosomal RAB5 effector complex subunit 5</fullName>
    </alternativeName>
    <alternativeName>
        <fullName evidence="8">Parkinson disease 7 domain-containing protein 1</fullName>
    </alternativeName>
</protein>
<evidence type="ECO:0000256" key="8">
    <source>
        <dbReference type="ARBA" id="ARBA00042130"/>
    </source>
</evidence>
<dbReference type="GO" id="GO:0019243">
    <property type="term" value="P:methylglyoxal catabolic process to D-lactate via S-lactoyl-glutathione"/>
    <property type="evidence" value="ECO:0007669"/>
    <property type="project" value="TreeGrafter"/>
</dbReference>
<accession>A0A6P4ZTW7</accession>
<dbReference type="PANTHER" id="PTHR48094">
    <property type="entry name" value="PROTEIN/NUCLEIC ACID DEGLYCASE DJ-1-RELATED"/>
    <property type="match status" value="1"/>
</dbReference>
<reference evidence="12" key="1">
    <citation type="submission" date="2025-08" db="UniProtKB">
        <authorList>
            <consortium name="RefSeq"/>
        </authorList>
    </citation>
    <scope>IDENTIFICATION</scope>
    <source>
        <tissue evidence="12">Gonad</tissue>
    </source>
</reference>
<evidence type="ECO:0000256" key="10">
    <source>
        <dbReference type="ARBA" id="ARBA00045408"/>
    </source>
</evidence>
<evidence type="ECO:0000256" key="6">
    <source>
        <dbReference type="ARBA" id="ARBA00022753"/>
    </source>
</evidence>
<evidence type="ECO:0000256" key="2">
    <source>
        <dbReference type="ARBA" id="ARBA00004613"/>
    </source>
</evidence>
<organism evidence="11 12">
    <name type="scientific">Branchiostoma belcheri</name>
    <name type="common">Amphioxus</name>
    <dbReference type="NCBI Taxonomy" id="7741"/>
    <lineage>
        <taxon>Eukaryota</taxon>
        <taxon>Metazoa</taxon>
        <taxon>Chordata</taxon>
        <taxon>Cephalochordata</taxon>
        <taxon>Leptocardii</taxon>
        <taxon>Amphioxiformes</taxon>
        <taxon>Branchiostomatidae</taxon>
        <taxon>Branchiostoma</taxon>
    </lineage>
</organism>
<evidence type="ECO:0000256" key="1">
    <source>
        <dbReference type="ARBA" id="ARBA00004412"/>
    </source>
</evidence>
<evidence type="ECO:0000256" key="3">
    <source>
        <dbReference type="ARBA" id="ARBA00008542"/>
    </source>
</evidence>
<keyword evidence="5" id="KW-0732">Signal</keyword>